<dbReference type="PROSITE" id="PS50263">
    <property type="entry name" value="CN_HYDROLASE"/>
    <property type="match status" value="1"/>
</dbReference>
<comment type="caution">
    <text evidence="11">The sequence shown here is derived from an EMBL/GenBank/DDBJ whole genome shotgun (WGS) entry which is preliminary data.</text>
</comment>
<dbReference type="SUPFAM" id="SSF56317">
    <property type="entry name" value="Carbon-nitrogen hydrolase"/>
    <property type="match status" value="1"/>
</dbReference>
<keyword evidence="7 9" id="KW-0472">Membrane</keyword>
<dbReference type="RefSeq" id="WP_320500215.1">
    <property type="nucleotide sequence ID" value="NZ_JAXCLX010000001.1"/>
</dbReference>
<dbReference type="PANTHER" id="PTHR38686:SF1">
    <property type="entry name" value="APOLIPOPROTEIN N-ACYLTRANSFERASE"/>
    <property type="match status" value="1"/>
</dbReference>
<keyword evidence="12" id="KW-1185">Reference proteome</keyword>
<dbReference type="InterPro" id="IPR045378">
    <property type="entry name" value="LNT_N"/>
</dbReference>
<keyword evidence="4 9" id="KW-0808">Transferase</keyword>
<dbReference type="NCBIfam" id="TIGR00546">
    <property type="entry name" value="lnt"/>
    <property type="match status" value="1"/>
</dbReference>
<keyword evidence="3 9" id="KW-1003">Cell membrane</keyword>
<evidence type="ECO:0000256" key="5">
    <source>
        <dbReference type="ARBA" id="ARBA00022692"/>
    </source>
</evidence>
<keyword evidence="5 9" id="KW-0812">Transmembrane</keyword>
<feature type="transmembrane region" description="Helical" evidence="9">
    <location>
        <begin position="100"/>
        <end position="120"/>
    </location>
</feature>
<evidence type="ECO:0000256" key="1">
    <source>
        <dbReference type="ARBA" id="ARBA00004651"/>
    </source>
</evidence>
<dbReference type="CDD" id="cd07571">
    <property type="entry name" value="ALP_N-acyl_transferase"/>
    <property type="match status" value="1"/>
</dbReference>
<feature type="transmembrane region" description="Helical" evidence="9">
    <location>
        <begin position="200"/>
        <end position="220"/>
    </location>
</feature>
<evidence type="ECO:0000256" key="6">
    <source>
        <dbReference type="ARBA" id="ARBA00022989"/>
    </source>
</evidence>
<dbReference type="InterPro" id="IPR003010">
    <property type="entry name" value="C-N_Hydrolase"/>
</dbReference>
<evidence type="ECO:0000313" key="12">
    <source>
        <dbReference type="Proteomes" id="UP001271769"/>
    </source>
</evidence>
<proteinExistence type="inferred from homology"/>
<dbReference type="InterPro" id="IPR036526">
    <property type="entry name" value="C-N_Hydrolase_sf"/>
</dbReference>
<comment type="pathway">
    <text evidence="9">Protein modification; lipoprotein biosynthesis (N-acyl transfer).</text>
</comment>
<comment type="catalytic activity">
    <reaction evidence="9">
        <text>N-terminal S-1,2-diacyl-sn-glyceryl-L-cysteinyl-[lipoprotein] + a glycerophospholipid = N-acyl-S-1,2-diacyl-sn-glyceryl-L-cysteinyl-[lipoprotein] + a 2-acyl-sn-glycero-3-phospholipid + H(+)</text>
        <dbReference type="Rhea" id="RHEA:48228"/>
        <dbReference type="Rhea" id="RHEA-COMP:14681"/>
        <dbReference type="Rhea" id="RHEA-COMP:14684"/>
        <dbReference type="ChEBI" id="CHEBI:15378"/>
        <dbReference type="ChEBI" id="CHEBI:136912"/>
        <dbReference type="ChEBI" id="CHEBI:140656"/>
        <dbReference type="ChEBI" id="CHEBI:140657"/>
        <dbReference type="ChEBI" id="CHEBI:140660"/>
        <dbReference type="EC" id="2.3.1.269"/>
    </reaction>
</comment>
<evidence type="ECO:0000256" key="9">
    <source>
        <dbReference type="HAMAP-Rule" id="MF_01148"/>
    </source>
</evidence>
<feature type="transmembrane region" description="Helical" evidence="9">
    <location>
        <begin position="66"/>
        <end position="88"/>
    </location>
</feature>
<comment type="subcellular location">
    <subcellularLocation>
        <location evidence="1 9">Cell membrane</location>
        <topology evidence="1 9">Multi-pass membrane protein</topology>
    </subcellularLocation>
</comment>
<feature type="transmembrane region" description="Helical" evidence="9">
    <location>
        <begin position="173"/>
        <end position="193"/>
    </location>
</feature>
<reference evidence="11 12" key="1">
    <citation type="journal article" date="2013" name="Antonie Van Leeuwenhoek">
        <title>Dongia rigui sp. nov., isolated from freshwater of a large wetland in Korea.</title>
        <authorList>
            <person name="Baik K.S."/>
            <person name="Hwang Y.M."/>
            <person name="Choi J.S."/>
            <person name="Kwon J."/>
            <person name="Seong C.N."/>
        </authorList>
    </citation>
    <scope>NUCLEOTIDE SEQUENCE [LARGE SCALE GENOMIC DNA]</scope>
    <source>
        <strain evidence="11 12">04SU4-P</strain>
    </source>
</reference>
<name>A0ABU5DXZ7_9PROT</name>
<dbReference type="PANTHER" id="PTHR38686">
    <property type="entry name" value="APOLIPOPROTEIN N-ACYLTRANSFERASE"/>
    <property type="match status" value="1"/>
</dbReference>
<dbReference type="Pfam" id="PF00795">
    <property type="entry name" value="CN_hydrolase"/>
    <property type="match status" value="1"/>
</dbReference>
<feature type="domain" description="CN hydrolase" evidence="10">
    <location>
        <begin position="238"/>
        <end position="482"/>
    </location>
</feature>
<dbReference type="Gene3D" id="3.60.110.10">
    <property type="entry name" value="Carbon-nitrogen hydrolase"/>
    <property type="match status" value="1"/>
</dbReference>
<dbReference type="InterPro" id="IPR004563">
    <property type="entry name" value="Apolipo_AcylTrfase"/>
</dbReference>
<evidence type="ECO:0000256" key="3">
    <source>
        <dbReference type="ARBA" id="ARBA00022475"/>
    </source>
</evidence>
<dbReference type="EC" id="2.3.1.269" evidence="9"/>
<sequence length="515" mass="56013">MQMMARLNAWVGGLEGWRRRGFASIIGALSGLAFAPVQFAPAMLVSLICLYWLIQAAPTRRRAFNVAWFWGFGHFMAGNLWIANSFMIDAARFGWMMPPVISGLAAFLALYAALTGLVVWRRGDLSPGRIVAFAAIWTIGEWLRSHVLTGYAWNLTAYVWDWSPAMMQSAALWGSWGLGLVTTAIFTLPASLAATEKKRACRACIGALVGLVILFAGGQWRLSGDTGEHVPGIKLRIVQANVSQKEKLDGGFREQHFLKHLELTRDTPGLDKITHVIWPESSIPFLIDREPALRQMTAAIVPPNGALLAGTIRGEPSSGELEQVWNSLVVLDATGSIRATADKSHLVPLGEYVPMRKLFPFISKLTPGAMDFSAAPGPVTIPIPGAPDVGPSICYEVIFPGAVVDETKRPAWLVNITNDGWFGNSTGPYQHFASARYRAVEEGIPLVRAANTGISGVVDAYGRIETQSRLGETAVIDADLPLALAPTYFARFGLVIPVLLALIGLIPMVRWRRSA</sequence>
<feature type="transmembrane region" description="Helical" evidence="9">
    <location>
        <begin position="22"/>
        <end position="54"/>
    </location>
</feature>
<gene>
    <name evidence="9 11" type="primary">lnt</name>
    <name evidence="11" type="ORF">SMD31_07645</name>
</gene>
<comment type="function">
    <text evidence="9">Catalyzes the phospholipid dependent N-acylation of the N-terminal cysteine of apolipoprotein, the last step in lipoprotein maturation.</text>
</comment>
<evidence type="ECO:0000313" key="11">
    <source>
        <dbReference type="EMBL" id="MDY0871790.1"/>
    </source>
</evidence>
<evidence type="ECO:0000256" key="7">
    <source>
        <dbReference type="ARBA" id="ARBA00023136"/>
    </source>
</evidence>
<evidence type="ECO:0000256" key="4">
    <source>
        <dbReference type="ARBA" id="ARBA00022679"/>
    </source>
</evidence>
<evidence type="ECO:0000256" key="8">
    <source>
        <dbReference type="ARBA" id="ARBA00023315"/>
    </source>
</evidence>
<evidence type="ECO:0000259" key="10">
    <source>
        <dbReference type="PROSITE" id="PS50263"/>
    </source>
</evidence>
<dbReference type="Proteomes" id="UP001271769">
    <property type="component" value="Unassembled WGS sequence"/>
</dbReference>
<keyword evidence="6 9" id="KW-1133">Transmembrane helix</keyword>
<dbReference type="Pfam" id="PF20154">
    <property type="entry name" value="LNT_N"/>
    <property type="match status" value="1"/>
</dbReference>
<comment type="similarity">
    <text evidence="2 9">Belongs to the CN hydrolase family. Apolipoprotein N-acyltransferase subfamily.</text>
</comment>
<keyword evidence="8 9" id="KW-0012">Acyltransferase</keyword>
<protein>
    <recommendedName>
        <fullName evidence="9">Apolipoprotein N-acyltransferase</fullName>
        <shortName evidence="9">ALP N-acyltransferase</shortName>
        <ecNumber evidence="9">2.3.1.269</ecNumber>
    </recommendedName>
</protein>
<feature type="transmembrane region" description="Helical" evidence="9">
    <location>
        <begin position="132"/>
        <end position="153"/>
    </location>
</feature>
<accession>A0ABU5DXZ7</accession>
<organism evidence="11 12">
    <name type="scientific">Dongia rigui</name>
    <dbReference type="NCBI Taxonomy" id="940149"/>
    <lineage>
        <taxon>Bacteria</taxon>
        <taxon>Pseudomonadati</taxon>
        <taxon>Pseudomonadota</taxon>
        <taxon>Alphaproteobacteria</taxon>
        <taxon>Rhodospirillales</taxon>
        <taxon>Dongiaceae</taxon>
        <taxon>Dongia</taxon>
    </lineage>
</organism>
<dbReference type="EMBL" id="JAXCLX010000001">
    <property type="protein sequence ID" value="MDY0871790.1"/>
    <property type="molecule type" value="Genomic_DNA"/>
</dbReference>
<evidence type="ECO:0000256" key="2">
    <source>
        <dbReference type="ARBA" id="ARBA00010065"/>
    </source>
</evidence>
<feature type="transmembrane region" description="Helical" evidence="9">
    <location>
        <begin position="488"/>
        <end position="509"/>
    </location>
</feature>
<dbReference type="HAMAP" id="MF_01148">
    <property type="entry name" value="Lnt"/>
    <property type="match status" value="1"/>
</dbReference>